<dbReference type="KEGG" id="add:HUW48_05030"/>
<keyword evidence="4" id="KW-1185">Reference proteome</keyword>
<keyword evidence="1" id="KW-0812">Transmembrane</keyword>
<accession>A0A7L7L3T6</accession>
<evidence type="ECO:0000259" key="2">
    <source>
        <dbReference type="Pfam" id="PF13568"/>
    </source>
</evidence>
<proteinExistence type="predicted"/>
<keyword evidence="1" id="KW-1133">Transmembrane helix</keyword>
<dbReference type="RefSeq" id="WP_182414635.1">
    <property type="nucleotide sequence ID" value="NZ_CP055153.1"/>
</dbReference>
<organism evidence="3 4">
    <name type="scientific">Adhaeribacter radiodurans</name>
    <dbReference type="NCBI Taxonomy" id="2745197"/>
    <lineage>
        <taxon>Bacteria</taxon>
        <taxon>Pseudomonadati</taxon>
        <taxon>Bacteroidota</taxon>
        <taxon>Cytophagia</taxon>
        <taxon>Cytophagales</taxon>
        <taxon>Hymenobacteraceae</taxon>
        <taxon>Adhaeribacter</taxon>
    </lineage>
</organism>
<feature type="domain" description="Outer membrane protein beta-barrel" evidence="2">
    <location>
        <begin position="16"/>
        <end position="138"/>
    </location>
</feature>
<dbReference type="Proteomes" id="UP000514509">
    <property type="component" value="Chromosome"/>
</dbReference>
<dbReference type="InterPro" id="IPR025665">
    <property type="entry name" value="Beta-barrel_OMP_2"/>
</dbReference>
<evidence type="ECO:0000256" key="1">
    <source>
        <dbReference type="SAM" id="Phobius"/>
    </source>
</evidence>
<dbReference type="EMBL" id="CP055153">
    <property type="protein sequence ID" value="QMU27440.1"/>
    <property type="molecule type" value="Genomic_DNA"/>
</dbReference>
<gene>
    <name evidence="3" type="ORF">HUW48_05030</name>
</gene>
<protein>
    <submittedName>
        <fullName evidence="3">PorT family protein</fullName>
    </submittedName>
</protein>
<reference evidence="3 4" key="2">
    <citation type="submission" date="2020-08" db="EMBL/GenBank/DDBJ databases">
        <title>Adhaeribacter dokdonensis sp. nov., isolated from the rhizosphere of Elymus tsukushiensis, a plant native to the Dokdo Islands, Republic of Korea.</title>
        <authorList>
            <person name="Ghim S.Y."/>
        </authorList>
    </citation>
    <scope>NUCLEOTIDE SEQUENCE [LARGE SCALE GENOMIC DNA]</scope>
    <source>
        <strain evidence="3 4">KUDC8001</strain>
    </source>
</reference>
<sequence>MNFNKCYPQPSVPITPSWRMDFLVGLILGVLIYYKLYFQKQYLYSQVGGENKSIGTGYKHNCFSLPVLFKYKLLPKISFVAGPQFDLLIKAKEKINDGITDTTHETEERNIGTTTGVGFKLGNDLSLNARFMHCLNHIGIT</sequence>
<dbReference type="Pfam" id="PF13568">
    <property type="entry name" value="OMP_b-brl_2"/>
    <property type="match status" value="1"/>
</dbReference>
<feature type="transmembrane region" description="Helical" evidence="1">
    <location>
        <begin position="20"/>
        <end position="38"/>
    </location>
</feature>
<name>A0A7L7L3T6_9BACT</name>
<evidence type="ECO:0000313" key="4">
    <source>
        <dbReference type="Proteomes" id="UP000514509"/>
    </source>
</evidence>
<dbReference type="AlphaFoldDB" id="A0A7L7L3T6"/>
<evidence type="ECO:0000313" key="3">
    <source>
        <dbReference type="EMBL" id="QMU27440.1"/>
    </source>
</evidence>
<reference evidence="3 4" key="1">
    <citation type="submission" date="2020-06" db="EMBL/GenBank/DDBJ databases">
        <authorList>
            <person name="Hwang Y.J."/>
        </authorList>
    </citation>
    <scope>NUCLEOTIDE SEQUENCE [LARGE SCALE GENOMIC DNA]</scope>
    <source>
        <strain evidence="3 4">KUDC8001</strain>
    </source>
</reference>
<keyword evidence="1" id="KW-0472">Membrane</keyword>